<reference evidence="1" key="2">
    <citation type="submission" date="2020-11" db="EMBL/GenBank/DDBJ databases">
        <authorList>
            <person name="McCartney M.A."/>
            <person name="Auch B."/>
            <person name="Kono T."/>
            <person name="Mallez S."/>
            <person name="Becker A."/>
            <person name="Gohl D.M."/>
            <person name="Silverstein K.A.T."/>
            <person name="Koren S."/>
            <person name="Bechman K.B."/>
            <person name="Herman A."/>
            <person name="Abrahante J.E."/>
            <person name="Garbe J."/>
        </authorList>
    </citation>
    <scope>NUCLEOTIDE SEQUENCE</scope>
    <source>
        <strain evidence="1">Duluth1</strain>
        <tissue evidence="1">Whole animal</tissue>
    </source>
</reference>
<comment type="caution">
    <text evidence="1">The sequence shown here is derived from an EMBL/GenBank/DDBJ whole genome shotgun (WGS) entry which is preliminary data.</text>
</comment>
<evidence type="ECO:0000313" key="2">
    <source>
        <dbReference type="Proteomes" id="UP000828390"/>
    </source>
</evidence>
<protein>
    <submittedName>
        <fullName evidence="1">Uncharacterized protein</fullName>
    </submittedName>
</protein>
<name>A0A9D4IKZ0_DREPO</name>
<dbReference type="AlphaFoldDB" id="A0A9D4IKZ0"/>
<dbReference type="EMBL" id="JAIWYP010000009">
    <property type="protein sequence ID" value="KAH3775383.1"/>
    <property type="molecule type" value="Genomic_DNA"/>
</dbReference>
<keyword evidence="2" id="KW-1185">Reference proteome</keyword>
<dbReference type="Proteomes" id="UP000828390">
    <property type="component" value="Unassembled WGS sequence"/>
</dbReference>
<reference evidence="1" key="1">
    <citation type="journal article" date="2019" name="bioRxiv">
        <title>The Genome of the Zebra Mussel, Dreissena polymorpha: A Resource for Invasive Species Research.</title>
        <authorList>
            <person name="McCartney M.A."/>
            <person name="Auch B."/>
            <person name="Kono T."/>
            <person name="Mallez S."/>
            <person name="Zhang Y."/>
            <person name="Obille A."/>
            <person name="Becker A."/>
            <person name="Abrahante J.E."/>
            <person name="Garbe J."/>
            <person name="Badalamenti J.P."/>
            <person name="Herman A."/>
            <person name="Mangelson H."/>
            <person name="Liachko I."/>
            <person name="Sullivan S."/>
            <person name="Sone E.D."/>
            <person name="Koren S."/>
            <person name="Silverstein K.A.T."/>
            <person name="Beckman K.B."/>
            <person name="Gohl D.M."/>
        </authorList>
    </citation>
    <scope>NUCLEOTIDE SEQUENCE</scope>
    <source>
        <strain evidence="1">Duluth1</strain>
        <tissue evidence="1">Whole animal</tissue>
    </source>
</reference>
<organism evidence="1 2">
    <name type="scientific">Dreissena polymorpha</name>
    <name type="common">Zebra mussel</name>
    <name type="synonym">Mytilus polymorpha</name>
    <dbReference type="NCBI Taxonomy" id="45954"/>
    <lineage>
        <taxon>Eukaryota</taxon>
        <taxon>Metazoa</taxon>
        <taxon>Spiralia</taxon>
        <taxon>Lophotrochozoa</taxon>
        <taxon>Mollusca</taxon>
        <taxon>Bivalvia</taxon>
        <taxon>Autobranchia</taxon>
        <taxon>Heteroconchia</taxon>
        <taxon>Euheterodonta</taxon>
        <taxon>Imparidentia</taxon>
        <taxon>Neoheterodontei</taxon>
        <taxon>Myida</taxon>
        <taxon>Dreissenoidea</taxon>
        <taxon>Dreissenidae</taxon>
        <taxon>Dreissena</taxon>
    </lineage>
</organism>
<evidence type="ECO:0000313" key="1">
    <source>
        <dbReference type="EMBL" id="KAH3775383.1"/>
    </source>
</evidence>
<accession>A0A9D4IKZ0</accession>
<proteinExistence type="predicted"/>
<gene>
    <name evidence="1" type="ORF">DPMN_176785</name>
</gene>
<sequence length="209" mass="23224">MAMHDIVENECPCQTVAHVPRITRGSVEYAVPVPPGNYSYAFTPYDSSLASNNEASALENKSKGLFKSGIKLPYGEEEKWHPYFRLRPLIEPVIEAAANESSTEDTLCVANGKTDVTPNNTELPIHIYNHIKLKQGKTECDGDSGVLCSGEYSHISIKSDTASGKSRYYNIVNIQRARTESVDNYCHLGPNNTSIKKRVPRDDYDHVAM</sequence>